<sequence length="229" mass="25751">MPRLKVAVFLAVCLVLLASMGLIVWLVYIRPQTQIFTGINLTRKPIIITIAGEQKLLNLYDTYHIATTAKGNVNLVVSDADGNLLESREYALGATPGIAIDLFTENDELAQCIVKADVTDMYYQLSATAESAPTNMQVVAASPTLHFYTNVDIFGKEFVYPGNYAGDNLPFHVDRTTEIIGYFPVPCEATESVEEITDWITWWHDYDAAVQRELYDKQLEIIKQTTFYH</sequence>
<reference evidence="1" key="2">
    <citation type="journal article" date="2021" name="Microbiome">
        <title>Successional dynamics and alternative stable states in a saline activated sludge microbial community over 9 years.</title>
        <authorList>
            <person name="Wang Y."/>
            <person name="Ye J."/>
            <person name="Ju F."/>
            <person name="Liu L."/>
            <person name="Boyd J.A."/>
            <person name="Deng Y."/>
            <person name="Parks D.H."/>
            <person name="Jiang X."/>
            <person name="Yin X."/>
            <person name="Woodcroft B.J."/>
            <person name="Tyson G.W."/>
            <person name="Hugenholtz P."/>
            <person name="Polz M.F."/>
            <person name="Zhang T."/>
        </authorList>
    </citation>
    <scope>NUCLEOTIDE SEQUENCE</scope>
    <source>
        <strain evidence="1">HKST-UBA12</strain>
    </source>
</reference>
<evidence type="ECO:0000313" key="2">
    <source>
        <dbReference type="Proteomes" id="UP000760819"/>
    </source>
</evidence>
<protein>
    <submittedName>
        <fullName evidence="1">Uncharacterized protein</fullName>
    </submittedName>
</protein>
<organism evidence="1 2">
    <name type="scientific">Candidatus Dojkabacteria bacterium</name>
    <dbReference type="NCBI Taxonomy" id="2099670"/>
    <lineage>
        <taxon>Bacteria</taxon>
        <taxon>Candidatus Dojkabacteria</taxon>
    </lineage>
</organism>
<accession>A0A955KZK4</accession>
<dbReference type="Proteomes" id="UP000760819">
    <property type="component" value="Unassembled WGS sequence"/>
</dbReference>
<dbReference type="AlphaFoldDB" id="A0A955KZK4"/>
<comment type="caution">
    <text evidence="1">The sequence shown here is derived from an EMBL/GenBank/DDBJ whole genome shotgun (WGS) entry which is preliminary data.</text>
</comment>
<proteinExistence type="predicted"/>
<evidence type="ECO:0000313" key="1">
    <source>
        <dbReference type="EMBL" id="MCA9379204.1"/>
    </source>
</evidence>
<dbReference type="EMBL" id="JAGQLI010000110">
    <property type="protein sequence ID" value="MCA9379204.1"/>
    <property type="molecule type" value="Genomic_DNA"/>
</dbReference>
<reference evidence="1" key="1">
    <citation type="submission" date="2020-04" db="EMBL/GenBank/DDBJ databases">
        <authorList>
            <person name="Zhang T."/>
        </authorList>
    </citation>
    <scope>NUCLEOTIDE SEQUENCE</scope>
    <source>
        <strain evidence="1">HKST-UBA12</strain>
    </source>
</reference>
<gene>
    <name evidence="1" type="ORF">KC640_02140</name>
</gene>
<name>A0A955KZK4_9BACT</name>